<feature type="compositionally biased region" description="Low complexity" evidence="1">
    <location>
        <begin position="372"/>
        <end position="384"/>
    </location>
</feature>
<feature type="region of interest" description="Disordered" evidence="1">
    <location>
        <begin position="372"/>
        <end position="402"/>
    </location>
</feature>
<name>A0A9W6S4R1_9ACTN</name>
<dbReference type="GO" id="GO:0016747">
    <property type="term" value="F:acyltransferase activity, transferring groups other than amino-acyl groups"/>
    <property type="evidence" value="ECO:0007669"/>
    <property type="project" value="TreeGrafter"/>
</dbReference>
<reference evidence="3" key="1">
    <citation type="submission" date="2023-03" db="EMBL/GenBank/DDBJ databases">
        <title>Actinoallomurus iriomotensis NBRC 103684.</title>
        <authorList>
            <person name="Ichikawa N."/>
            <person name="Sato H."/>
            <person name="Tonouchi N."/>
        </authorList>
    </citation>
    <scope>NUCLEOTIDE SEQUENCE</scope>
    <source>
        <strain evidence="3">NBRC 103684</strain>
    </source>
</reference>
<accession>A0A9W6S4R1</accession>
<organism evidence="3 4">
    <name type="scientific">Actinoallomurus iriomotensis</name>
    <dbReference type="NCBI Taxonomy" id="478107"/>
    <lineage>
        <taxon>Bacteria</taxon>
        <taxon>Bacillati</taxon>
        <taxon>Actinomycetota</taxon>
        <taxon>Actinomycetes</taxon>
        <taxon>Streptosporangiales</taxon>
        <taxon>Thermomonosporaceae</taxon>
        <taxon>Actinoallomurus</taxon>
    </lineage>
</organism>
<keyword evidence="2" id="KW-0812">Transmembrane</keyword>
<dbReference type="PANTHER" id="PTHR48098:SF1">
    <property type="entry name" value="DIACYLGLYCEROL ACYLTRANSFERASE_MYCOLYLTRANSFERASE AG85A"/>
    <property type="match status" value="1"/>
</dbReference>
<feature type="transmembrane region" description="Helical" evidence="2">
    <location>
        <begin position="6"/>
        <end position="26"/>
    </location>
</feature>
<keyword evidence="2" id="KW-1133">Transmembrane helix</keyword>
<dbReference type="RefSeq" id="WP_285572227.1">
    <property type="nucleotide sequence ID" value="NZ_BSTK01000004.1"/>
</dbReference>
<sequence>MRLTGVPLQITVVVVALAAIVATVRLAPRVAGGRTRDVLARLGLILGCQLCVVLAVLDVANASFDFYGSWGDLVGVRAKTRNLAVPPANASAANRSALVTPDPTAPRYRLPAGQGRIDSVVIHGTRTLINERAFVYLPQQYFAASDRTRFPVLVAFTGYPGDAQNLITHLGLPRTVAQEVAAGRMPPTIVVMLRSTVAPPRDTECTDIPHGPQAETFFAQDVPVALASAYRTADRAAGWGAMGDSTGGYCAAKLVMRHSDRYSAGISLAGYYHALQDFTTGDLYGRSKAYRDENDLLWRLRHLPSPPVSILLTTSRVGEKDYAQTRRFLALARPPMRVASITLPFGGHHFSTWRRELPPALQWLGARLAGGTPTGSFTGRPTGPGTSGAPGPGGRSLSVGRR</sequence>
<gene>
    <name evidence="3" type="ORF">Airi02_032890</name>
</gene>
<evidence type="ECO:0000256" key="1">
    <source>
        <dbReference type="SAM" id="MobiDB-lite"/>
    </source>
</evidence>
<evidence type="ECO:0000313" key="4">
    <source>
        <dbReference type="Proteomes" id="UP001165074"/>
    </source>
</evidence>
<evidence type="ECO:0000256" key="2">
    <source>
        <dbReference type="SAM" id="Phobius"/>
    </source>
</evidence>
<dbReference type="Proteomes" id="UP001165074">
    <property type="component" value="Unassembled WGS sequence"/>
</dbReference>
<dbReference type="EMBL" id="BSTK01000004">
    <property type="protein sequence ID" value="GLY85360.1"/>
    <property type="molecule type" value="Genomic_DNA"/>
</dbReference>
<dbReference type="SUPFAM" id="SSF53474">
    <property type="entry name" value="alpha/beta-Hydrolases"/>
    <property type="match status" value="1"/>
</dbReference>
<proteinExistence type="predicted"/>
<protein>
    <submittedName>
        <fullName evidence="3">Esterase</fullName>
    </submittedName>
</protein>
<feature type="transmembrane region" description="Helical" evidence="2">
    <location>
        <begin position="38"/>
        <end position="57"/>
    </location>
</feature>
<feature type="compositionally biased region" description="Gly residues" evidence="1">
    <location>
        <begin position="385"/>
        <end position="394"/>
    </location>
</feature>
<dbReference type="PANTHER" id="PTHR48098">
    <property type="entry name" value="ENTEROCHELIN ESTERASE-RELATED"/>
    <property type="match status" value="1"/>
</dbReference>
<dbReference type="InterPro" id="IPR000801">
    <property type="entry name" value="Esterase-like"/>
</dbReference>
<dbReference type="Pfam" id="PF00756">
    <property type="entry name" value="Esterase"/>
    <property type="match status" value="1"/>
</dbReference>
<dbReference type="InterPro" id="IPR029058">
    <property type="entry name" value="AB_hydrolase_fold"/>
</dbReference>
<keyword evidence="4" id="KW-1185">Reference proteome</keyword>
<comment type="caution">
    <text evidence="3">The sequence shown here is derived from an EMBL/GenBank/DDBJ whole genome shotgun (WGS) entry which is preliminary data.</text>
</comment>
<dbReference type="Gene3D" id="3.40.50.1820">
    <property type="entry name" value="alpha/beta hydrolase"/>
    <property type="match status" value="1"/>
</dbReference>
<dbReference type="InterPro" id="IPR050583">
    <property type="entry name" value="Mycobacterial_A85_antigen"/>
</dbReference>
<evidence type="ECO:0000313" key="3">
    <source>
        <dbReference type="EMBL" id="GLY85360.1"/>
    </source>
</evidence>
<keyword evidence="2" id="KW-0472">Membrane</keyword>
<dbReference type="AlphaFoldDB" id="A0A9W6S4R1"/>